<evidence type="ECO:0000313" key="2">
    <source>
        <dbReference type="EMBL" id="BAR85799.1"/>
    </source>
</evidence>
<dbReference type="Pfam" id="PF17236">
    <property type="entry name" value="SU10_MCP"/>
    <property type="match status" value="1"/>
</dbReference>
<proteinExistence type="predicted"/>
<sequence>MKKTADLLSVEKIDLSEAIAYASPMDTPFTTLLLQNGLTADATSTEISWREAALDSNRKGPQLEGADATDPNKTTRELIKNNEQIFQRTAEVSGSLEAVKVPGVPGGEMASEINDRMIESKVDLEWYALQGTKADESGTTPRQMNGLINLINSKNKFAPKDGKLSAEDLIKAFRLCWEKGAGGDKLVQCGSTVAEFIDKLFKVDKGVMIPAIQGGGNIIGLTADVIHTRYGRGNIVLNRHMPDGALTIVDLNQVKLRPLRKMVAKPLAQNGDSEKRMIVGEYSLELKNSYAGAVINGITGYVDPSAPTVPQG</sequence>
<organism evidence="2 3">
    <name type="scientific">Bacillus thuringiensis subsp. tolworthi</name>
    <dbReference type="NCBI Taxonomy" id="1442"/>
    <lineage>
        <taxon>Bacteria</taxon>
        <taxon>Bacillati</taxon>
        <taxon>Bacillota</taxon>
        <taxon>Bacilli</taxon>
        <taxon>Bacillales</taxon>
        <taxon>Bacillaceae</taxon>
        <taxon>Bacillus</taxon>
        <taxon>Bacillus cereus group</taxon>
    </lineage>
</organism>
<gene>
    <name evidence="2" type="ORF">KNN_04956</name>
</gene>
<dbReference type="Proteomes" id="UP000055316">
    <property type="component" value="Chromosome"/>
</dbReference>
<evidence type="ECO:0000256" key="1">
    <source>
        <dbReference type="SAM" id="MobiDB-lite"/>
    </source>
</evidence>
<dbReference type="EMBL" id="AP014864">
    <property type="protein sequence ID" value="BAR85799.1"/>
    <property type="molecule type" value="Genomic_DNA"/>
</dbReference>
<feature type="region of interest" description="Disordered" evidence="1">
    <location>
        <begin position="54"/>
        <end position="75"/>
    </location>
</feature>
<dbReference type="RefSeq" id="WP_042597343.1">
    <property type="nucleotide sequence ID" value="NZ_AP014864.1"/>
</dbReference>
<dbReference type="InterPro" id="IPR035198">
    <property type="entry name" value="SU10_MCP"/>
</dbReference>
<dbReference type="AlphaFoldDB" id="A0A9W4EW71"/>
<name>A0A9W4EW71_BACTO</name>
<accession>A0A9W4EW71</accession>
<reference evidence="2 3" key="1">
    <citation type="submission" date="2015-05" db="EMBL/GenBank/DDBJ databases">
        <title>Whole genome sequence of Bacillus thuringiensis serovar tolworthi Pasteur Institute Standard strain.</title>
        <authorList>
            <person name="Kanda K."/>
            <person name="Nakashima K."/>
            <person name="Nagano Y."/>
        </authorList>
    </citation>
    <scope>NUCLEOTIDE SEQUENCE [LARGE SCALE GENOMIC DNA]</scope>
    <source>
        <strain evidence="2 3">Pasteur Institute Standard strain</strain>
    </source>
</reference>
<protein>
    <submittedName>
        <fullName evidence="2">Uncharacterized protein</fullName>
    </submittedName>
</protein>
<evidence type="ECO:0000313" key="3">
    <source>
        <dbReference type="Proteomes" id="UP000055316"/>
    </source>
</evidence>